<dbReference type="InterPro" id="IPR009057">
    <property type="entry name" value="Homeodomain-like_sf"/>
</dbReference>
<dbReference type="PANTHER" id="PTHR30055:SF160">
    <property type="entry name" value="TRANSCRIPTIONAL REGULATORY PROTEIN (PROBABLY ASNC-FAMILY)-RELATED"/>
    <property type="match status" value="1"/>
</dbReference>
<feature type="domain" description="HTH tetR-type" evidence="6">
    <location>
        <begin position="22"/>
        <end position="81"/>
    </location>
</feature>
<evidence type="ECO:0000256" key="2">
    <source>
        <dbReference type="ARBA" id="ARBA00023125"/>
    </source>
</evidence>
<dbReference type="InterPro" id="IPR050109">
    <property type="entry name" value="HTH-type_TetR-like_transc_reg"/>
</dbReference>
<evidence type="ECO:0000256" key="1">
    <source>
        <dbReference type="ARBA" id="ARBA00023015"/>
    </source>
</evidence>
<accession>A0A929BDN6</accession>
<dbReference type="GO" id="GO:0000976">
    <property type="term" value="F:transcription cis-regulatory region binding"/>
    <property type="evidence" value="ECO:0007669"/>
    <property type="project" value="TreeGrafter"/>
</dbReference>
<dbReference type="PROSITE" id="PS50977">
    <property type="entry name" value="HTH_TETR_2"/>
    <property type="match status" value="1"/>
</dbReference>
<evidence type="ECO:0000259" key="6">
    <source>
        <dbReference type="PROSITE" id="PS50977"/>
    </source>
</evidence>
<organism evidence="7 8">
    <name type="scientific">Saccharopolyspora montiporae</name>
    <dbReference type="NCBI Taxonomy" id="2781240"/>
    <lineage>
        <taxon>Bacteria</taxon>
        <taxon>Bacillati</taxon>
        <taxon>Actinomycetota</taxon>
        <taxon>Actinomycetes</taxon>
        <taxon>Pseudonocardiales</taxon>
        <taxon>Pseudonocardiaceae</taxon>
        <taxon>Saccharopolyspora</taxon>
    </lineage>
</organism>
<dbReference type="SUPFAM" id="SSF46689">
    <property type="entry name" value="Homeodomain-like"/>
    <property type="match status" value="1"/>
</dbReference>
<evidence type="ECO:0000256" key="5">
    <source>
        <dbReference type="SAM" id="MobiDB-lite"/>
    </source>
</evidence>
<keyword evidence="1" id="KW-0805">Transcription regulation</keyword>
<dbReference type="Pfam" id="PF00440">
    <property type="entry name" value="TetR_N"/>
    <property type="match status" value="1"/>
</dbReference>
<evidence type="ECO:0000256" key="4">
    <source>
        <dbReference type="PROSITE-ProRule" id="PRU00335"/>
    </source>
</evidence>
<sequence length="228" mass="24950">MTSSSALDTTDGRTTRWAGHRQRRRREFVDAALRAVAEHGPEVSVEQIADQAGVARTRLYKHFTDAADLHTAVADRVTELIHAELAPVWNPQGTPLQMIRAAIGAHIGWLSDHGNLHRYLTSHAATTQHGHSAVNGVKTAIAEHLTALFRTYSAGLRAETTAAEPLAFGIVGLVETSTTRWLESPAGMPRDELTDLLTDWVWRLLDDTLRSAGATLDPDQPVPTHPRP</sequence>
<evidence type="ECO:0000256" key="3">
    <source>
        <dbReference type="ARBA" id="ARBA00023163"/>
    </source>
</evidence>
<dbReference type="InterPro" id="IPR001647">
    <property type="entry name" value="HTH_TetR"/>
</dbReference>
<evidence type="ECO:0000313" key="7">
    <source>
        <dbReference type="EMBL" id="MBE9376151.1"/>
    </source>
</evidence>
<gene>
    <name evidence="7" type="ORF">IQ251_17000</name>
</gene>
<proteinExistence type="predicted"/>
<feature type="DNA-binding region" description="H-T-H motif" evidence="4">
    <location>
        <begin position="44"/>
        <end position="63"/>
    </location>
</feature>
<dbReference type="EMBL" id="JADEYC010000033">
    <property type="protein sequence ID" value="MBE9376151.1"/>
    <property type="molecule type" value="Genomic_DNA"/>
</dbReference>
<keyword evidence="2 4" id="KW-0238">DNA-binding</keyword>
<dbReference type="InterPro" id="IPR036271">
    <property type="entry name" value="Tet_transcr_reg_TetR-rel_C_sf"/>
</dbReference>
<keyword evidence="3" id="KW-0804">Transcription</keyword>
<dbReference type="GO" id="GO:0003700">
    <property type="term" value="F:DNA-binding transcription factor activity"/>
    <property type="evidence" value="ECO:0007669"/>
    <property type="project" value="TreeGrafter"/>
</dbReference>
<dbReference type="RefSeq" id="WP_193929599.1">
    <property type="nucleotide sequence ID" value="NZ_JADEYC010000033.1"/>
</dbReference>
<reference evidence="7" key="1">
    <citation type="submission" date="2020-10" db="EMBL/GenBank/DDBJ databases">
        <title>Diversity and distribution of actinomycetes associated with coral in the coast of Hainan.</title>
        <authorList>
            <person name="Li F."/>
        </authorList>
    </citation>
    <scope>NUCLEOTIDE SEQUENCE</scope>
    <source>
        <strain evidence="7">HNM0983</strain>
    </source>
</reference>
<dbReference type="InterPro" id="IPR054129">
    <property type="entry name" value="DesT_TetR_C"/>
</dbReference>
<name>A0A929BDN6_9PSEU</name>
<feature type="region of interest" description="Disordered" evidence="5">
    <location>
        <begin position="1"/>
        <end position="21"/>
    </location>
</feature>
<protein>
    <submittedName>
        <fullName evidence="7">TetR/AcrR family transcriptional regulator</fullName>
    </submittedName>
</protein>
<dbReference type="PANTHER" id="PTHR30055">
    <property type="entry name" value="HTH-TYPE TRANSCRIPTIONAL REGULATOR RUTR"/>
    <property type="match status" value="1"/>
</dbReference>
<evidence type="ECO:0000313" key="8">
    <source>
        <dbReference type="Proteomes" id="UP000598360"/>
    </source>
</evidence>
<dbReference type="Gene3D" id="1.10.357.10">
    <property type="entry name" value="Tetracycline Repressor, domain 2"/>
    <property type="match status" value="1"/>
</dbReference>
<dbReference type="Pfam" id="PF21943">
    <property type="entry name" value="TetR_C_46"/>
    <property type="match status" value="1"/>
</dbReference>
<dbReference type="SUPFAM" id="SSF48498">
    <property type="entry name" value="Tetracyclin repressor-like, C-terminal domain"/>
    <property type="match status" value="1"/>
</dbReference>
<keyword evidence="8" id="KW-1185">Reference proteome</keyword>
<comment type="caution">
    <text evidence="7">The sequence shown here is derived from an EMBL/GenBank/DDBJ whole genome shotgun (WGS) entry which is preliminary data.</text>
</comment>
<dbReference type="AlphaFoldDB" id="A0A929BDN6"/>
<dbReference type="Proteomes" id="UP000598360">
    <property type="component" value="Unassembled WGS sequence"/>
</dbReference>